<evidence type="ECO:0000313" key="1">
    <source>
        <dbReference type="EMBL" id="KAI3363109.1"/>
    </source>
</evidence>
<reference evidence="1" key="1">
    <citation type="submission" date="2022-04" db="EMBL/GenBank/DDBJ databases">
        <title>Jade perch genome.</title>
        <authorList>
            <person name="Chao B."/>
        </authorList>
    </citation>
    <scope>NUCLEOTIDE SEQUENCE</scope>
    <source>
        <strain evidence="1">CB-2022</strain>
    </source>
</reference>
<name>A0ACB8W5N6_9TELE</name>
<feature type="non-terminal residue" evidence="1">
    <location>
        <position position="240"/>
    </location>
</feature>
<gene>
    <name evidence="1" type="ORF">L3Q82_011755</name>
</gene>
<protein>
    <submittedName>
        <fullName evidence="1">Uncharacterized protein</fullName>
    </submittedName>
</protein>
<evidence type="ECO:0000313" key="2">
    <source>
        <dbReference type="Proteomes" id="UP000831701"/>
    </source>
</evidence>
<proteinExistence type="predicted"/>
<accession>A0ACB8W5N6</accession>
<organism evidence="1 2">
    <name type="scientific">Scortum barcoo</name>
    <name type="common">barcoo grunter</name>
    <dbReference type="NCBI Taxonomy" id="214431"/>
    <lineage>
        <taxon>Eukaryota</taxon>
        <taxon>Metazoa</taxon>
        <taxon>Chordata</taxon>
        <taxon>Craniata</taxon>
        <taxon>Vertebrata</taxon>
        <taxon>Euteleostomi</taxon>
        <taxon>Actinopterygii</taxon>
        <taxon>Neopterygii</taxon>
        <taxon>Teleostei</taxon>
        <taxon>Neoteleostei</taxon>
        <taxon>Acanthomorphata</taxon>
        <taxon>Eupercaria</taxon>
        <taxon>Centrarchiformes</taxon>
        <taxon>Terapontoidei</taxon>
        <taxon>Terapontidae</taxon>
        <taxon>Scortum</taxon>
    </lineage>
</organism>
<dbReference type="EMBL" id="CM041544">
    <property type="protein sequence ID" value="KAI3363109.1"/>
    <property type="molecule type" value="Genomic_DNA"/>
</dbReference>
<sequence length="240" mass="26505">MDKLRRVLSGQEENEELGLTAQVLDASSLSYSTRVKWFVICFAGGILCSILGSALLFLPNGIKLFAVFYTLGNVAAIASTCFLMGPVKQLKRMFEPTRLIATIVMLLCLILTLCAVFWWHKKGLAIIFCILQFLAMTWYSISYIPFARELFGKKKANGVPPQTELTSKSGRERAGSEKEKQSLSWASANLRNLGRKAQQEKSKSPAQKADAGPETQGKCSWLAVPKPQDSSEGVRRSSSM</sequence>
<keyword evidence="2" id="KW-1185">Reference proteome</keyword>
<dbReference type="Proteomes" id="UP000831701">
    <property type="component" value="Chromosome 14"/>
</dbReference>
<comment type="caution">
    <text evidence="1">The sequence shown here is derived from an EMBL/GenBank/DDBJ whole genome shotgun (WGS) entry which is preliminary data.</text>
</comment>